<sequence length="44" mass="4787">MVDEGLDVEGFVDDRASIPKIFAELVVDLILGVVNHNTFNLKSG</sequence>
<organism evidence="1">
    <name type="scientific">gut metagenome</name>
    <dbReference type="NCBI Taxonomy" id="749906"/>
    <lineage>
        <taxon>unclassified sequences</taxon>
        <taxon>metagenomes</taxon>
        <taxon>organismal metagenomes</taxon>
    </lineage>
</organism>
<dbReference type="EMBL" id="AMCI01003485">
    <property type="protein sequence ID" value="EJX00193.1"/>
    <property type="molecule type" value="Genomic_DNA"/>
</dbReference>
<gene>
    <name evidence="1" type="ORF">EVA_11701</name>
</gene>
<comment type="caution">
    <text evidence="1">The sequence shown here is derived from an EMBL/GenBank/DDBJ whole genome shotgun (WGS) entry which is preliminary data.</text>
</comment>
<accession>J9GEJ4</accession>
<name>J9GEJ4_9ZZZZ</name>
<dbReference type="AlphaFoldDB" id="J9GEJ4"/>
<proteinExistence type="predicted"/>
<reference evidence="1" key="1">
    <citation type="journal article" date="2012" name="PLoS ONE">
        <title>Gene sets for utilization of primary and secondary nutrition supplies in the distal gut of endangered iberian lynx.</title>
        <authorList>
            <person name="Alcaide M."/>
            <person name="Messina E."/>
            <person name="Richter M."/>
            <person name="Bargiela R."/>
            <person name="Peplies J."/>
            <person name="Huws S.A."/>
            <person name="Newbold C.J."/>
            <person name="Golyshin P.N."/>
            <person name="Simon M.A."/>
            <person name="Lopez G."/>
            <person name="Yakimov M.M."/>
            <person name="Ferrer M."/>
        </authorList>
    </citation>
    <scope>NUCLEOTIDE SEQUENCE</scope>
</reference>
<protein>
    <submittedName>
        <fullName evidence="1">Uncharacterized protein</fullName>
    </submittedName>
</protein>
<evidence type="ECO:0000313" key="1">
    <source>
        <dbReference type="EMBL" id="EJX00193.1"/>
    </source>
</evidence>